<dbReference type="InterPro" id="IPR001387">
    <property type="entry name" value="Cro/C1-type_HTH"/>
</dbReference>
<dbReference type="PROSITE" id="PS50943">
    <property type="entry name" value="HTH_CROC1"/>
    <property type="match status" value="1"/>
</dbReference>
<evidence type="ECO:0000313" key="2">
    <source>
        <dbReference type="EMBL" id="CAK9121467.1"/>
    </source>
</evidence>
<gene>
    <name evidence="2" type="ORF">OB144RH_06735</name>
</gene>
<reference evidence="2 3" key="1">
    <citation type="submission" date="2024-02" db="EMBL/GenBank/DDBJ databases">
        <authorList>
            <person name="Nijsse B."/>
            <person name="Sprong H."/>
        </authorList>
    </citation>
    <scope>NUCLEOTIDE SEQUENCE [LARGE SCALE GENOMIC DNA]</scope>
    <source>
        <strain evidence="2">OB144</strain>
    </source>
</reference>
<accession>A0ABP0T6C7</accession>
<protein>
    <submittedName>
        <fullName evidence="2">XRE family transcriptional regulator</fullName>
    </submittedName>
</protein>
<dbReference type="Pfam" id="PF13443">
    <property type="entry name" value="HTH_26"/>
    <property type="match status" value="1"/>
</dbReference>
<sequence length="100" mass="11424">MTNNLSTKRKKYIGSNFDDFLNEIGILEEVMAIAHKRILAEQIKQIMEQKYITKSEMAEKMETSRSAVNRLLNPNNPNVTLDTLDRATIALGMRLNISLI</sequence>
<keyword evidence="3" id="KW-1185">Reference proteome</keyword>
<name>A0ABP0T6C7_RICHE</name>
<dbReference type="InterPro" id="IPR010982">
    <property type="entry name" value="Lambda_DNA-bd_dom_sf"/>
</dbReference>
<dbReference type="SMART" id="SM00530">
    <property type="entry name" value="HTH_XRE"/>
    <property type="match status" value="1"/>
</dbReference>
<feature type="domain" description="HTH cro/C1-type" evidence="1">
    <location>
        <begin position="43"/>
        <end position="98"/>
    </location>
</feature>
<dbReference type="SUPFAM" id="SSF47413">
    <property type="entry name" value="lambda repressor-like DNA-binding domains"/>
    <property type="match status" value="1"/>
</dbReference>
<evidence type="ECO:0000259" key="1">
    <source>
        <dbReference type="PROSITE" id="PS50943"/>
    </source>
</evidence>
<proteinExistence type="predicted"/>
<organism evidence="2 3">
    <name type="scientific">Rickettsia helvetica</name>
    <dbReference type="NCBI Taxonomy" id="35789"/>
    <lineage>
        <taxon>Bacteria</taxon>
        <taxon>Pseudomonadati</taxon>
        <taxon>Pseudomonadota</taxon>
        <taxon>Alphaproteobacteria</taxon>
        <taxon>Rickettsiales</taxon>
        <taxon>Rickettsiaceae</taxon>
        <taxon>Rickettsieae</taxon>
        <taxon>Rickettsia</taxon>
        <taxon>spotted fever group</taxon>
    </lineage>
</organism>
<dbReference type="RefSeq" id="WP_010422927.1">
    <property type="nucleotide sequence ID" value="NZ_OY974080.1"/>
</dbReference>
<dbReference type="EMBL" id="OZ018776">
    <property type="protein sequence ID" value="CAK9121467.1"/>
    <property type="molecule type" value="Genomic_DNA"/>
</dbReference>
<evidence type="ECO:0000313" key="3">
    <source>
        <dbReference type="Proteomes" id="UP001642485"/>
    </source>
</evidence>
<dbReference type="Gene3D" id="1.10.260.40">
    <property type="entry name" value="lambda repressor-like DNA-binding domains"/>
    <property type="match status" value="1"/>
</dbReference>
<dbReference type="Proteomes" id="UP001642485">
    <property type="component" value="Chromosome"/>
</dbReference>